<dbReference type="RefSeq" id="WP_142929281.1">
    <property type="nucleotide sequence ID" value="NZ_ML660105.1"/>
</dbReference>
<keyword evidence="2" id="KW-0804">Transcription</keyword>
<evidence type="ECO:0000259" key="3">
    <source>
        <dbReference type="PROSITE" id="PS01124"/>
    </source>
</evidence>
<reference evidence="4 5" key="1">
    <citation type="submission" date="2019-06" db="EMBL/GenBank/DDBJ databases">
        <title>Whole genome sequence for Cellvibrionaceae sp. R142.</title>
        <authorList>
            <person name="Wang G."/>
        </authorList>
    </citation>
    <scope>NUCLEOTIDE SEQUENCE [LARGE SCALE GENOMIC DNA]</scope>
    <source>
        <strain evidence="4 5">R142</strain>
    </source>
</reference>
<dbReference type="GO" id="GO:0043565">
    <property type="term" value="F:sequence-specific DNA binding"/>
    <property type="evidence" value="ECO:0007669"/>
    <property type="project" value="InterPro"/>
</dbReference>
<dbReference type="PROSITE" id="PS01124">
    <property type="entry name" value="HTH_ARAC_FAMILY_2"/>
    <property type="match status" value="1"/>
</dbReference>
<keyword evidence="5" id="KW-1185">Reference proteome</keyword>
<evidence type="ECO:0000256" key="1">
    <source>
        <dbReference type="ARBA" id="ARBA00023015"/>
    </source>
</evidence>
<dbReference type="SUPFAM" id="SSF46689">
    <property type="entry name" value="Homeodomain-like"/>
    <property type="match status" value="2"/>
</dbReference>
<dbReference type="Pfam" id="PF12833">
    <property type="entry name" value="HTH_18"/>
    <property type="match status" value="1"/>
</dbReference>
<dbReference type="InterPro" id="IPR009057">
    <property type="entry name" value="Homeodomain-like_sf"/>
</dbReference>
<dbReference type="PANTHER" id="PTHR47893:SF1">
    <property type="entry name" value="REGULATORY PROTEIN PCHR"/>
    <property type="match status" value="1"/>
</dbReference>
<feature type="domain" description="HTH araC/xylS-type" evidence="3">
    <location>
        <begin position="225"/>
        <end position="323"/>
    </location>
</feature>
<gene>
    <name evidence="4" type="ORF">FKG94_22885</name>
</gene>
<accession>A0A545SXF3</accession>
<comment type="caution">
    <text evidence="4">The sequence shown here is derived from an EMBL/GenBank/DDBJ whole genome shotgun (WGS) entry which is preliminary data.</text>
</comment>
<dbReference type="PANTHER" id="PTHR47893">
    <property type="entry name" value="REGULATORY PROTEIN PCHR"/>
    <property type="match status" value="1"/>
</dbReference>
<dbReference type="EMBL" id="VHSG01000027">
    <property type="protein sequence ID" value="TQV69642.1"/>
    <property type="molecule type" value="Genomic_DNA"/>
</dbReference>
<dbReference type="GO" id="GO:0003700">
    <property type="term" value="F:DNA-binding transcription factor activity"/>
    <property type="evidence" value="ECO:0007669"/>
    <property type="project" value="InterPro"/>
</dbReference>
<dbReference type="Proteomes" id="UP000319732">
    <property type="component" value="Unassembled WGS sequence"/>
</dbReference>
<evidence type="ECO:0000313" key="5">
    <source>
        <dbReference type="Proteomes" id="UP000319732"/>
    </source>
</evidence>
<protein>
    <submittedName>
        <fullName evidence="4">Helix-turn-helix transcriptional regulator</fullName>
    </submittedName>
</protein>
<evidence type="ECO:0000256" key="2">
    <source>
        <dbReference type="ARBA" id="ARBA00023163"/>
    </source>
</evidence>
<sequence>MADTTHCSHNGALSVCSAFWQGMVHTAAQPADHTVIDCWRLFAARSRRPVMLFSGGREHCYCDKLAAAEDTLLFWFVIDGEVTLSPANAGAVRMASHSASLVRLNHCCAEVQISATASTVIALLEIPHRHLSELLTPDEYERFAAQLFAGRDGEFTCDVLTQQITTDMYAVVQSLAGEYFPPSLRDFFVTSRADELIARFLKNQLSPACGDNAVNLPVEFTDRIQQARRILLDNYFAPPTLEQLARQVGINRNKLCRGFRQLFGLTVFEYCHRHRMQLARTLLRENNVSIAHVAEATGYEHPGNFTAAYKRHYGELPKVARQHRRLQTNC</sequence>
<name>A0A545SXF3_9GAMM</name>
<evidence type="ECO:0000313" key="4">
    <source>
        <dbReference type="EMBL" id="TQV69642.1"/>
    </source>
</evidence>
<keyword evidence="1" id="KW-0805">Transcription regulation</keyword>
<organism evidence="4 5">
    <name type="scientific">Exilibacterium tricleocarpae</name>
    <dbReference type="NCBI Taxonomy" id="2591008"/>
    <lineage>
        <taxon>Bacteria</taxon>
        <taxon>Pseudomonadati</taxon>
        <taxon>Pseudomonadota</taxon>
        <taxon>Gammaproteobacteria</taxon>
        <taxon>Cellvibrionales</taxon>
        <taxon>Cellvibrionaceae</taxon>
        <taxon>Exilibacterium</taxon>
    </lineage>
</organism>
<proteinExistence type="predicted"/>
<dbReference type="Gene3D" id="1.10.10.60">
    <property type="entry name" value="Homeodomain-like"/>
    <property type="match status" value="2"/>
</dbReference>
<dbReference type="AlphaFoldDB" id="A0A545SXF3"/>
<dbReference type="InterPro" id="IPR018060">
    <property type="entry name" value="HTH_AraC"/>
</dbReference>
<dbReference type="InterPro" id="IPR053142">
    <property type="entry name" value="PchR_regulatory_protein"/>
</dbReference>
<dbReference type="OrthoDB" id="5949386at2"/>
<dbReference type="SMART" id="SM00342">
    <property type="entry name" value="HTH_ARAC"/>
    <property type="match status" value="1"/>
</dbReference>